<dbReference type="AlphaFoldDB" id="R7Z6P8"/>
<keyword evidence="3" id="KW-1185">Reference proteome</keyword>
<gene>
    <name evidence="2" type="ORF">W97_08931</name>
</gene>
<evidence type="ECO:0000256" key="1">
    <source>
        <dbReference type="SAM" id="Phobius"/>
    </source>
</evidence>
<evidence type="ECO:0000313" key="3">
    <source>
        <dbReference type="Proteomes" id="UP000016924"/>
    </source>
</evidence>
<accession>R7Z6P8</accession>
<dbReference type="HOGENOM" id="CLU_1245274_0_0_1"/>
<evidence type="ECO:0000313" key="2">
    <source>
        <dbReference type="EMBL" id="EON69679.1"/>
    </source>
</evidence>
<name>R7Z6P8_CONA1</name>
<keyword evidence="1" id="KW-1133">Transmembrane helix</keyword>
<keyword evidence="1" id="KW-0812">Transmembrane</keyword>
<proteinExistence type="predicted"/>
<dbReference type="GeneID" id="19906242"/>
<reference evidence="3" key="1">
    <citation type="submission" date="2012-06" db="EMBL/GenBank/DDBJ databases">
        <title>The genome sequence of Coniosporium apollinis CBS 100218.</title>
        <authorList>
            <consortium name="The Broad Institute Genome Sequencing Platform"/>
            <person name="Cuomo C."/>
            <person name="Gorbushina A."/>
            <person name="Noack S."/>
            <person name="Walker B."/>
            <person name="Young S.K."/>
            <person name="Zeng Q."/>
            <person name="Gargeya S."/>
            <person name="Fitzgerald M."/>
            <person name="Haas B."/>
            <person name="Abouelleil A."/>
            <person name="Alvarado L."/>
            <person name="Arachchi H.M."/>
            <person name="Berlin A.M."/>
            <person name="Chapman S.B."/>
            <person name="Goldberg J."/>
            <person name="Griggs A."/>
            <person name="Gujja S."/>
            <person name="Hansen M."/>
            <person name="Howarth C."/>
            <person name="Imamovic A."/>
            <person name="Larimer J."/>
            <person name="McCowan C."/>
            <person name="Montmayeur A."/>
            <person name="Murphy C."/>
            <person name="Neiman D."/>
            <person name="Pearson M."/>
            <person name="Priest M."/>
            <person name="Roberts A."/>
            <person name="Saif S."/>
            <person name="Shea T."/>
            <person name="Sisk P."/>
            <person name="Sykes S."/>
            <person name="Wortman J."/>
            <person name="Nusbaum C."/>
            <person name="Birren B."/>
        </authorList>
    </citation>
    <scope>NUCLEOTIDE SEQUENCE [LARGE SCALE GENOMIC DNA]</scope>
    <source>
        <strain evidence="3">CBS 100218</strain>
    </source>
</reference>
<dbReference type="RefSeq" id="XP_007784996.1">
    <property type="nucleotide sequence ID" value="XM_007786806.1"/>
</dbReference>
<sequence length="222" mass="25547">MPLTLFPIAPTSTTICLGPINNGGAPEHEFHLRRDKFEISITRHVLGRQGQQGYEPYPPVPRHALCLMNASNPNEWIIPAEFVARHGARLKWSYGEVRIIPHWIARKAGTDIKEYLQEVAVNSVLVGDEGTILQTHDVIQFGTAGSSDSPWARWRVTHLYQHDHRIRGDCGLWALLLCAAFWLLTPFSLMRLYEWFKEVATLYEQPLPVEDILWQSFLRRLR</sequence>
<keyword evidence="1" id="KW-0472">Membrane</keyword>
<protein>
    <submittedName>
        <fullName evidence="2">Uncharacterized protein</fullName>
    </submittedName>
</protein>
<organism evidence="2 3">
    <name type="scientific">Coniosporium apollinis (strain CBS 100218)</name>
    <name type="common">Rock-inhabiting black yeast</name>
    <dbReference type="NCBI Taxonomy" id="1168221"/>
    <lineage>
        <taxon>Eukaryota</taxon>
        <taxon>Fungi</taxon>
        <taxon>Dikarya</taxon>
        <taxon>Ascomycota</taxon>
        <taxon>Pezizomycotina</taxon>
        <taxon>Dothideomycetes</taxon>
        <taxon>Dothideomycetes incertae sedis</taxon>
        <taxon>Coniosporium</taxon>
    </lineage>
</organism>
<dbReference type="Proteomes" id="UP000016924">
    <property type="component" value="Unassembled WGS sequence"/>
</dbReference>
<dbReference type="EMBL" id="JH767622">
    <property type="protein sequence ID" value="EON69679.1"/>
    <property type="molecule type" value="Genomic_DNA"/>
</dbReference>
<feature type="transmembrane region" description="Helical" evidence="1">
    <location>
        <begin position="171"/>
        <end position="189"/>
    </location>
</feature>